<evidence type="ECO:0000313" key="3">
    <source>
        <dbReference type="EnsemblProtists" id="EKX48622"/>
    </source>
</evidence>
<dbReference type="KEGG" id="gtt:GUITHDRAFT_105766"/>
<evidence type="ECO:0000313" key="2">
    <source>
        <dbReference type="EMBL" id="EKX48622.1"/>
    </source>
</evidence>
<keyword evidence="4" id="KW-1185">Reference proteome</keyword>
<dbReference type="HOGENOM" id="CLU_1589546_0_0_1"/>
<feature type="region of interest" description="Disordered" evidence="1">
    <location>
        <begin position="1"/>
        <end position="20"/>
    </location>
</feature>
<sequence length="168" mass="19347">MTSTNDPWNARYRPRASMKPFTSCPWTASMEEKKEERKPPQYLVEYNRMLGNRPKTRFREPVNPAYINYEQCEINPSLARDREDHKYKILIMTDEILMSYGRFHTETEGIEGFSNYNDLKARGPHGIMGVPASVGNHGPPGVALLPKGYWQKNKAMKKQARPKTSALV</sequence>
<gene>
    <name evidence="2" type="ORF">GUITHDRAFT_105766</name>
</gene>
<protein>
    <submittedName>
        <fullName evidence="2 3">Uncharacterized protein</fullName>
    </submittedName>
</protein>
<evidence type="ECO:0000256" key="1">
    <source>
        <dbReference type="SAM" id="MobiDB-lite"/>
    </source>
</evidence>
<dbReference type="EMBL" id="JH992985">
    <property type="protein sequence ID" value="EKX48622.1"/>
    <property type="molecule type" value="Genomic_DNA"/>
</dbReference>
<proteinExistence type="predicted"/>
<reference evidence="2 4" key="1">
    <citation type="journal article" date="2012" name="Nature">
        <title>Algal genomes reveal evolutionary mosaicism and the fate of nucleomorphs.</title>
        <authorList>
            <consortium name="DOE Joint Genome Institute"/>
            <person name="Curtis B.A."/>
            <person name="Tanifuji G."/>
            <person name="Burki F."/>
            <person name="Gruber A."/>
            <person name="Irimia M."/>
            <person name="Maruyama S."/>
            <person name="Arias M.C."/>
            <person name="Ball S.G."/>
            <person name="Gile G.H."/>
            <person name="Hirakawa Y."/>
            <person name="Hopkins J.F."/>
            <person name="Kuo A."/>
            <person name="Rensing S.A."/>
            <person name="Schmutz J."/>
            <person name="Symeonidi A."/>
            <person name="Elias M."/>
            <person name="Eveleigh R.J."/>
            <person name="Herman E.K."/>
            <person name="Klute M.J."/>
            <person name="Nakayama T."/>
            <person name="Obornik M."/>
            <person name="Reyes-Prieto A."/>
            <person name="Armbrust E.V."/>
            <person name="Aves S.J."/>
            <person name="Beiko R.G."/>
            <person name="Coutinho P."/>
            <person name="Dacks J.B."/>
            <person name="Durnford D.G."/>
            <person name="Fast N.M."/>
            <person name="Green B.R."/>
            <person name="Grisdale C.J."/>
            <person name="Hempel F."/>
            <person name="Henrissat B."/>
            <person name="Hoppner M.P."/>
            <person name="Ishida K."/>
            <person name="Kim E."/>
            <person name="Koreny L."/>
            <person name="Kroth P.G."/>
            <person name="Liu Y."/>
            <person name="Malik S.B."/>
            <person name="Maier U.G."/>
            <person name="McRose D."/>
            <person name="Mock T."/>
            <person name="Neilson J.A."/>
            <person name="Onodera N.T."/>
            <person name="Poole A.M."/>
            <person name="Pritham E.J."/>
            <person name="Richards T.A."/>
            <person name="Rocap G."/>
            <person name="Roy S.W."/>
            <person name="Sarai C."/>
            <person name="Schaack S."/>
            <person name="Shirato S."/>
            <person name="Slamovits C.H."/>
            <person name="Spencer D.F."/>
            <person name="Suzuki S."/>
            <person name="Worden A.Z."/>
            <person name="Zauner S."/>
            <person name="Barry K."/>
            <person name="Bell C."/>
            <person name="Bharti A.K."/>
            <person name="Crow J.A."/>
            <person name="Grimwood J."/>
            <person name="Kramer R."/>
            <person name="Lindquist E."/>
            <person name="Lucas S."/>
            <person name="Salamov A."/>
            <person name="McFadden G.I."/>
            <person name="Lane C.E."/>
            <person name="Keeling P.J."/>
            <person name="Gray M.W."/>
            <person name="Grigoriev I.V."/>
            <person name="Archibald J.M."/>
        </authorList>
    </citation>
    <scope>NUCLEOTIDE SEQUENCE</scope>
    <source>
        <strain evidence="2 4">CCMP2712</strain>
    </source>
</reference>
<reference evidence="4" key="2">
    <citation type="submission" date="2012-11" db="EMBL/GenBank/DDBJ databases">
        <authorList>
            <person name="Kuo A."/>
            <person name="Curtis B.A."/>
            <person name="Tanifuji G."/>
            <person name="Burki F."/>
            <person name="Gruber A."/>
            <person name="Irimia M."/>
            <person name="Maruyama S."/>
            <person name="Arias M.C."/>
            <person name="Ball S.G."/>
            <person name="Gile G.H."/>
            <person name="Hirakawa Y."/>
            <person name="Hopkins J.F."/>
            <person name="Rensing S.A."/>
            <person name="Schmutz J."/>
            <person name="Symeonidi A."/>
            <person name="Elias M."/>
            <person name="Eveleigh R.J."/>
            <person name="Herman E.K."/>
            <person name="Klute M.J."/>
            <person name="Nakayama T."/>
            <person name="Obornik M."/>
            <person name="Reyes-Prieto A."/>
            <person name="Armbrust E.V."/>
            <person name="Aves S.J."/>
            <person name="Beiko R.G."/>
            <person name="Coutinho P."/>
            <person name="Dacks J.B."/>
            <person name="Durnford D.G."/>
            <person name="Fast N.M."/>
            <person name="Green B.R."/>
            <person name="Grisdale C."/>
            <person name="Hempe F."/>
            <person name="Henrissat B."/>
            <person name="Hoppner M.P."/>
            <person name="Ishida K.-I."/>
            <person name="Kim E."/>
            <person name="Koreny L."/>
            <person name="Kroth P.G."/>
            <person name="Liu Y."/>
            <person name="Malik S.-B."/>
            <person name="Maier U.G."/>
            <person name="McRose D."/>
            <person name="Mock T."/>
            <person name="Neilson J.A."/>
            <person name="Onodera N.T."/>
            <person name="Poole A.M."/>
            <person name="Pritham E.J."/>
            <person name="Richards T.A."/>
            <person name="Rocap G."/>
            <person name="Roy S.W."/>
            <person name="Sarai C."/>
            <person name="Schaack S."/>
            <person name="Shirato S."/>
            <person name="Slamovits C.H."/>
            <person name="Spencer D.F."/>
            <person name="Suzuki S."/>
            <person name="Worden A.Z."/>
            <person name="Zauner S."/>
            <person name="Barry K."/>
            <person name="Bell C."/>
            <person name="Bharti A.K."/>
            <person name="Crow J.A."/>
            <person name="Grimwood J."/>
            <person name="Kramer R."/>
            <person name="Lindquist E."/>
            <person name="Lucas S."/>
            <person name="Salamov A."/>
            <person name="McFadden G.I."/>
            <person name="Lane C.E."/>
            <person name="Keeling P.J."/>
            <person name="Gray M.W."/>
            <person name="Grigoriev I.V."/>
            <person name="Archibald J.M."/>
        </authorList>
    </citation>
    <scope>NUCLEOTIDE SEQUENCE</scope>
    <source>
        <strain evidence="4">CCMP2712</strain>
    </source>
</reference>
<dbReference type="Proteomes" id="UP000011087">
    <property type="component" value="Unassembled WGS sequence"/>
</dbReference>
<dbReference type="PaxDb" id="55529-EKX48622"/>
<accession>L1JJW1</accession>
<name>L1JJW1_GUITC</name>
<organism evidence="2">
    <name type="scientific">Guillardia theta (strain CCMP2712)</name>
    <name type="common">Cryptophyte</name>
    <dbReference type="NCBI Taxonomy" id="905079"/>
    <lineage>
        <taxon>Eukaryota</taxon>
        <taxon>Cryptophyceae</taxon>
        <taxon>Pyrenomonadales</taxon>
        <taxon>Geminigeraceae</taxon>
        <taxon>Guillardia</taxon>
    </lineage>
</organism>
<dbReference type="GeneID" id="17305134"/>
<evidence type="ECO:0000313" key="4">
    <source>
        <dbReference type="Proteomes" id="UP000011087"/>
    </source>
</evidence>
<dbReference type="AlphaFoldDB" id="L1JJW1"/>
<dbReference type="RefSeq" id="XP_005835602.1">
    <property type="nucleotide sequence ID" value="XM_005835545.1"/>
</dbReference>
<reference evidence="3" key="3">
    <citation type="submission" date="2015-06" db="UniProtKB">
        <authorList>
            <consortium name="EnsemblProtists"/>
        </authorList>
    </citation>
    <scope>IDENTIFICATION</scope>
</reference>
<dbReference type="EnsemblProtists" id="EKX48622">
    <property type="protein sequence ID" value="EKX48622"/>
    <property type="gene ID" value="GUITHDRAFT_105766"/>
</dbReference>